<gene>
    <name evidence="3" type="ORF">HPHI1048_LOCUS1460</name>
</gene>
<name>A0A7S0DWI9_9CRYP</name>
<reference evidence="3" key="1">
    <citation type="submission" date="2021-01" db="EMBL/GenBank/DDBJ databases">
        <authorList>
            <person name="Corre E."/>
            <person name="Pelletier E."/>
            <person name="Niang G."/>
            <person name="Scheremetjew M."/>
            <person name="Finn R."/>
            <person name="Kale V."/>
            <person name="Holt S."/>
            <person name="Cochrane G."/>
            <person name="Meng A."/>
            <person name="Brown T."/>
            <person name="Cohen L."/>
        </authorList>
    </citation>
    <scope>NUCLEOTIDE SEQUENCE</scope>
    <source>
        <strain evidence="3">CCMP325</strain>
    </source>
</reference>
<sequence>MSPAAKKRQPLISLEEVMQRFDPIDCDDGSEQSWLASKRRSIASKRKWGVSLLEPSQAPPAEVLKGKLYIGNREQATNWDTISALGVTHIINVSREDRRPFASQVHYYHCGIPDEVDADLSKALHSSWDFFQEATNRSDDACVLVHCASGVSRSVAMVSYFLMRLEGISFYSSLERIRAKHPAAQPNMGFVHQLQALEHELCKCEPRDAELFRDGTFYVKLQPCPYGSGWTERVAEQVA</sequence>
<dbReference type="GO" id="GO:0005737">
    <property type="term" value="C:cytoplasm"/>
    <property type="evidence" value="ECO:0007669"/>
    <property type="project" value="TreeGrafter"/>
</dbReference>
<evidence type="ECO:0000259" key="1">
    <source>
        <dbReference type="PROSITE" id="PS50054"/>
    </source>
</evidence>
<dbReference type="CDD" id="cd14498">
    <property type="entry name" value="DSP"/>
    <property type="match status" value="1"/>
</dbReference>
<dbReference type="PROSITE" id="PS50056">
    <property type="entry name" value="TYR_PHOSPHATASE_2"/>
    <property type="match status" value="1"/>
</dbReference>
<evidence type="ECO:0000313" key="3">
    <source>
        <dbReference type="EMBL" id="CAD8467601.1"/>
    </source>
</evidence>
<dbReference type="PANTHER" id="PTHR46377:SF1">
    <property type="entry name" value="DUAL SPECIFICITY PROTEIN PHOSPHATASE 19"/>
    <property type="match status" value="1"/>
</dbReference>
<dbReference type="InterPro" id="IPR000340">
    <property type="entry name" value="Dual-sp_phosphatase_cat-dom"/>
</dbReference>
<dbReference type="InterPro" id="IPR029021">
    <property type="entry name" value="Prot-tyrosine_phosphatase-like"/>
</dbReference>
<dbReference type="GO" id="GO:0008579">
    <property type="term" value="F:JUN kinase phosphatase activity"/>
    <property type="evidence" value="ECO:0007669"/>
    <property type="project" value="TreeGrafter"/>
</dbReference>
<dbReference type="InterPro" id="IPR020422">
    <property type="entry name" value="TYR_PHOSPHATASE_DUAL_dom"/>
</dbReference>
<dbReference type="PROSITE" id="PS50054">
    <property type="entry name" value="TYR_PHOSPHATASE_DUAL"/>
    <property type="match status" value="1"/>
</dbReference>
<evidence type="ECO:0000259" key="2">
    <source>
        <dbReference type="PROSITE" id="PS50056"/>
    </source>
</evidence>
<accession>A0A7S0DWI9</accession>
<dbReference type="EMBL" id="HBEO01002024">
    <property type="protein sequence ID" value="CAD8467601.1"/>
    <property type="molecule type" value="Transcribed_RNA"/>
</dbReference>
<proteinExistence type="predicted"/>
<feature type="domain" description="Tyrosine specific protein phosphatases" evidence="2">
    <location>
        <begin position="128"/>
        <end position="182"/>
    </location>
</feature>
<dbReference type="Gene3D" id="3.90.190.10">
    <property type="entry name" value="Protein tyrosine phosphatase superfamily"/>
    <property type="match status" value="1"/>
</dbReference>
<feature type="domain" description="Tyrosine-protein phosphatase" evidence="1">
    <location>
        <begin position="59"/>
        <end position="203"/>
    </location>
</feature>
<protein>
    <recommendedName>
        <fullName evidence="4">Protein-serine/threonine phosphatase</fullName>
    </recommendedName>
</protein>
<dbReference type="Pfam" id="PF00782">
    <property type="entry name" value="DSPc"/>
    <property type="match status" value="1"/>
</dbReference>
<dbReference type="AlphaFoldDB" id="A0A7S0DWI9"/>
<dbReference type="InterPro" id="IPR000387">
    <property type="entry name" value="Tyr_Pase_dom"/>
</dbReference>
<dbReference type="SUPFAM" id="SSF52799">
    <property type="entry name" value="(Phosphotyrosine protein) phosphatases II"/>
    <property type="match status" value="1"/>
</dbReference>
<organism evidence="3">
    <name type="scientific">Hanusia phi</name>
    <dbReference type="NCBI Taxonomy" id="3032"/>
    <lineage>
        <taxon>Eukaryota</taxon>
        <taxon>Cryptophyceae</taxon>
        <taxon>Pyrenomonadales</taxon>
        <taxon>Geminigeraceae</taxon>
        <taxon>Hanusia</taxon>
    </lineage>
</organism>
<dbReference type="PANTHER" id="PTHR46377">
    <property type="entry name" value="DUAL SPECIFICITY PROTEIN PHOSPHATASE 19"/>
    <property type="match status" value="1"/>
</dbReference>
<dbReference type="SMART" id="SM00195">
    <property type="entry name" value="DSPc"/>
    <property type="match status" value="1"/>
</dbReference>
<evidence type="ECO:0008006" key="4">
    <source>
        <dbReference type="Google" id="ProtNLM"/>
    </source>
</evidence>